<dbReference type="Gene3D" id="1.20.120.1080">
    <property type="match status" value="1"/>
</dbReference>
<sequence length="1378" mass="152873">MSPPPARAADARPEPGATSDTTPAVPSRDGGRSRRPRRRRPRSRQAGEGLPVPAGDAPPVSDAELDALAERLPALSLQDEHAIARRLHTVRRTRDAAARARAAAGIAAAVDTAEQRMAARRAGEYTIRYPEALPVSARRDDIAAAIRDHQVVIVAGETGSGKTTQLPKICLELGRGVRGLIGHTQPRRLAARTVAARIAEELGTELGHTVGWKVRFTDHVGEKTQVKLMTDGILLAELAGDKMLRQYDTLIIDEAHERSLNIDFILGYLTQLLPRRPDLKVIITSATIDVERFAKHFDAPVVEVSGRSYPVEIRYRPVVDLDDPDHDPDRDQLDAIGDAVAELQREGDGDILVFLPGEREIRDTAEALARRDFRNTEILPLYARLSTAEQHRVFAPHPGRRVVLATNVAETSLTVPGIRYVIDTGTARISRYSRRLKVQRLPIEKISQASANQRAGRCGRVADGICIRLYSEDDFDARPEFTDPEILRTNLASVVLQMISLDLGELTDFPFVEPPDPRAVADGIALLQELGALDGKRLTAVGRALAALPVDPRLGRMLVEADRNGCLREVLVIAAALSVQDPRERPAEQRQAADAKHARFAGEFTADGTTLDAGGSDFLAFLNLWRYVIEQRRELSGNRFRRLLRDEFLHFLRIREWQDLHSQLRQAARNAGLTPNETDADPDRIHMAVLSGLLSQIGLRDDGPERGDRGKDRPKDRRGTGREFLGARGARFMIFPGSPLAKKPPRWVMAAELVETSRLFARTAARIQPEWIEPLAGHLVKRTYSEPHWSRKRAAAVATERVTLYGIPIVVGRTVDFGRIDPETSRELFIRHALVEGDWDTRHRFFHANRELLEDVEELEHRARRRDLVVDEDTLVAFYEERIPAHVVSGRHFDSWWKKESRRTPDLLDFTEEMLRTAQAAGVDRSAYPDHVEAGGLTLPLSYAFEPGARSDGVTVDVPVAALHQVDPTPFTWQVPGLREELVTALIRTLPKQLRRLFSPAPDHARAVLARLQAGREPLLDGLERELGRMRGVEIPREAWELDRLPEHLTVTFRVVDEAGREVARGTDLEALRHELAPKVRAELAAAGVDIETTGATTWSFGTLPREHPIRRGSHTVTGYPGLVDRGTSVDVRVFPTAPERDPAHHRGVRRLLLLETPSPVRQVQRDLDNAAKLALSRNPHGSVAALLDDCVTAAADHLIAAAGGPAWDERAYARLRTLFRDKLPATTLQVLQAVRGVLVVWHRVQAQLADLRAPVLAAGVADVTAQVNALVGPGFATAAGATRLADVARYLEAVERRIEKLRADPARDAEWTAQVRVVADEYAAELAALPPGVEPGPALREIRWMIEELRVGLYAHPMRTRYPVSIKRIQKAIDDLP</sequence>
<dbReference type="PANTHER" id="PTHR18934">
    <property type="entry name" value="ATP-DEPENDENT RNA HELICASE"/>
    <property type="match status" value="1"/>
</dbReference>
<dbReference type="InterPro" id="IPR011709">
    <property type="entry name" value="DEAD-box_helicase_OB_fold"/>
</dbReference>
<dbReference type="SMART" id="SM00382">
    <property type="entry name" value="AAA"/>
    <property type="match status" value="1"/>
</dbReference>
<evidence type="ECO:0000256" key="3">
    <source>
        <dbReference type="ARBA" id="ARBA00022806"/>
    </source>
</evidence>
<dbReference type="InterPro" id="IPR048333">
    <property type="entry name" value="HA2_WH"/>
</dbReference>
<evidence type="ECO:0000259" key="7">
    <source>
        <dbReference type="PROSITE" id="PS51194"/>
    </source>
</evidence>
<dbReference type="Proteomes" id="UP001499967">
    <property type="component" value="Unassembled WGS sequence"/>
</dbReference>
<feature type="region of interest" description="Disordered" evidence="5">
    <location>
        <begin position="698"/>
        <end position="722"/>
    </location>
</feature>
<dbReference type="CDD" id="cd18791">
    <property type="entry name" value="SF2_C_RHA"/>
    <property type="match status" value="1"/>
</dbReference>
<dbReference type="PROSITE" id="PS51192">
    <property type="entry name" value="HELICASE_ATP_BIND_1"/>
    <property type="match status" value="1"/>
</dbReference>
<feature type="domain" description="Helicase ATP-binding" evidence="6">
    <location>
        <begin position="143"/>
        <end position="306"/>
    </location>
</feature>
<dbReference type="PANTHER" id="PTHR18934:SF99">
    <property type="entry name" value="ATP-DEPENDENT RNA HELICASE DHX37-RELATED"/>
    <property type="match status" value="1"/>
</dbReference>
<keyword evidence="3 8" id="KW-0347">Helicase</keyword>
<dbReference type="NCBIfam" id="TIGR01967">
    <property type="entry name" value="DEAH_box_HrpA"/>
    <property type="match status" value="1"/>
</dbReference>
<keyword evidence="9" id="KW-1185">Reference proteome</keyword>
<organism evidence="8 9">
    <name type="scientific">Pseudonocardia zijingensis</name>
    <dbReference type="NCBI Taxonomy" id="153376"/>
    <lineage>
        <taxon>Bacteria</taxon>
        <taxon>Bacillati</taxon>
        <taxon>Actinomycetota</taxon>
        <taxon>Actinomycetes</taxon>
        <taxon>Pseudonocardiales</taxon>
        <taxon>Pseudonocardiaceae</taxon>
        <taxon>Pseudonocardia</taxon>
    </lineage>
</organism>
<dbReference type="InterPro" id="IPR014001">
    <property type="entry name" value="Helicase_ATP-bd"/>
</dbReference>
<dbReference type="InterPro" id="IPR027417">
    <property type="entry name" value="P-loop_NTPase"/>
</dbReference>
<evidence type="ECO:0000256" key="2">
    <source>
        <dbReference type="ARBA" id="ARBA00022801"/>
    </source>
</evidence>
<dbReference type="InterPro" id="IPR024590">
    <property type="entry name" value="HrpA_C"/>
</dbReference>
<dbReference type="Pfam" id="PF04408">
    <property type="entry name" value="WHD_HA2"/>
    <property type="match status" value="1"/>
</dbReference>
<feature type="domain" description="Helicase C-terminal" evidence="7">
    <location>
        <begin position="332"/>
        <end position="502"/>
    </location>
</feature>
<protein>
    <submittedName>
        <fullName evidence="8">ATP-dependent RNA helicase HrpA</fullName>
    </submittedName>
</protein>
<evidence type="ECO:0000256" key="1">
    <source>
        <dbReference type="ARBA" id="ARBA00022741"/>
    </source>
</evidence>
<evidence type="ECO:0000256" key="5">
    <source>
        <dbReference type="SAM" id="MobiDB-lite"/>
    </source>
</evidence>
<dbReference type="SMART" id="SM00487">
    <property type="entry name" value="DEXDc"/>
    <property type="match status" value="1"/>
</dbReference>
<dbReference type="InterPro" id="IPR010222">
    <property type="entry name" value="RNA_helicase_HrpA"/>
</dbReference>
<dbReference type="InterPro" id="IPR001650">
    <property type="entry name" value="Helicase_C-like"/>
</dbReference>
<name>A0ABN1N7A6_9PSEU</name>
<dbReference type="SUPFAM" id="SSF52540">
    <property type="entry name" value="P-loop containing nucleoside triphosphate hydrolases"/>
    <property type="match status" value="1"/>
</dbReference>
<dbReference type="SMART" id="SM00490">
    <property type="entry name" value="HELICc"/>
    <property type="match status" value="1"/>
</dbReference>
<keyword evidence="2" id="KW-0378">Hydrolase</keyword>
<dbReference type="Gene3D" id="3.40.50.300">
    <property type="entry name" value="P-loop containing nucleotide triphosphate hydrolases"/>
    <property type="match status" value="2"/>
</dbReference>
<dbReference type="PROSITE" id="PS51194">
    <property type="entry name" value="HELICASE_CTER"/>
    <property type="match status" value="1"/>
</dbReference>
<dbReference type="NCBIfam" id="NF008348">
    <property type="entry name" value="PRK11131.1"/>
    <property type="match status" value="1"/>
</dbReference>
<comment type="caution">
    <text evidence="8">The sequence shown here is derived from an EMBL/GenBank/DDBJ whole genome shotgun (WGS) entry which is preliminary data.</text>
</comment>
<dbReference type="SMART" id="SM00847">
    <property type="entry name" value="HA2"/>
    <property type="match status" value="1"/>
</dbReference>
<feature type="compositionally biased region" description="Basic residues" evidence="5">
    <location>
        <begin position="33"/>
        <end position="43"/>
    </location>
</feature>
<dbReference type="Pfam" id="PF07717">
    <property type="entry name" value="OB_NTP_bind"/>
    <property type="match status" value="1"/>
</dbReference>
<dbReference type="Pfam" id="PF00270">
    <property type="entry name" value="DEAD"/>
    <property type="match status" value="1"/>
</dbReference>
<dbReference type="InterPro" id="IPR011545">
    <property type="entry name" value="DEAD/DEAH_box_helicase_dom"/>
</dbReference>
<dbReference type="Pfam" id="PF21010">
    <property type="entry name" value="HA2_C"/>
    <property type="match status" value="1"/>
</dbReference>
<dbReference type="Pfam" id="PF00271">
    <property type="entry name" value="Helicase_C"/>
    <property type="match status" value="1"/>
</dbReference>
<dbReference type="GO" id="GO:0004386">
    <property type="term" value="F:helicase activity"/>
    <property type="evidence" value="ECO:0007669"/>
    <property type="project" value="UniProtKB-KW"/>
</dbReference>
<evidence type="ECO:0000313" key="8">
    <source>
        <dbReference type="EMBL" id="GAA0896055.1"/>
    </source>
</evidence>
<dbReference type="InterPro" id="IPR003593">
    <property type="entry name" value="AAA+_ATPase"/>
</dbReference>
<reference evidence="8 9" key="1">
    <citation type="journal article" date="2019" name="Int. J. Syst. Evol. Microbiol.">
        <title>The Global Catalogue of Microorganisms (GCM) 10K type strain sequencing project: providing services to taxonomists for standard genome sequencing and annotation.</title>
        <authorList>
            <consortium name="The Broad Institute Genomics Platform"/>
            <consortium name="The Broad Institute Genome Sequencing Center for Infectious Disease"/>
            <person name="Wu L."/>
            <person name="Ma J."/>
        </authorList>
    </citation>
    <scope>NUCLEOTIDE SEQUENCE [LARGE SCALE GENOMIC DNA]</scope>
    <source>
        <strain evidence="8 9">JCM 11117</strain>
    </source>
</reference>
<dbReference type="RefSeq" id="WP_343944379.1">
    <property type="nucleotide sequence ID" value="NZ_BAAAHP010000165.1"/>
</dbReference>
<feature type="region of interest" description="Disordered" evidence="5">
    <location>
        <begin position="1"/>
        <end position="61"/>
    </location>
</feature>
<dbReference type="Pfam" id="PF11898">
    <property type="entry name" value="DUF3418"/>
    <property type="match status" value="1"/>
</dbReference>
<keyword evidence="4" id="KW-0067">ATP-binding</keyword>
<evidence type="ECO:0000313" key="9">
    <source>
        <dbReference type="Proteomes" id="UP001499967"/>
    </source>
</evidence>
<evidence type="ECO:0000259" key="6">
    <source>
        <dbReference type="PROSITE" id="PS51192"/>
    </source>
</evidence>
<evidence type="ECO:0000256" key="4">
    <source>
        <dbReference type="ARBA" id="ARBA00022840"/>
    </source>
</evidence>
<proteinExistence type="predicted"/>
<dbReference type="CDD" id="cd17989">
    <property type="entry name" value="DEXHc_HrpA"/>
    <property type="match status" value="1"/>
</dbReference>
<gene>
    <name evidence="8" type="primary">hrpA</name>
    <name evidence="8" type="ORF">GCM10009559_53740</name>
</gene>
<dbReference type="EMBL" id="BAAAHP010000165">
    <property type="protein sequence ID" value="GAA0896055.1"/>
    <property type="molecule type" value="Genomic_DNA"/>
</dbReference>
<feature type="compositionally biased region" description="Basic and acidic residues" evidence="5">
    <location>
        <begin position="699"/>
        <end position="721"/>
    </location>
</feature>
<dbReference type="InterPro" id="IPR007502">
    <property type="entry name" value="Helicase-assoc_dom"/>
</dbReference>
<keyword evidence="1" id="KW-0547">Nucleotide-binding</keyword>
<accession>A0ABN1N7A6</accession>